<dbReference type="Proteomes" id="UP001607303">
    <property type="component" value="Unassembled WGS sequence"/>
</dbReference>
<name>A0ABD2AZ51_VESMC</name>
<comment type="caution">
    <text evidence="1">The sequence shown here is derived from an EMBL/GenBank/DDBJ whole genome shotgun (WGS) entry which is preliminary data.</text>
</comment>
<reference evidence="1 2" key="1">
    <citation type="journal article" date="2024" name="Ann. Entomol. Soc. Am.">
        <title>Genomic analyses of the southern and eastern yellowjacket wasps (Hymenoptera: Vespidae) reveal evolutionary signatures of social life.</title>
        <authorList>
            <person name="Catto M.A."/>
            <person name="Caine P.B."/>
            <person name="Orr S.E."/>
            <person name="Hunt B.G."/>
            <person name="Goodisman M.A.D."/>
        </authorList>
    </citation>
    <scope>NUCLEOTIDE SEQUENCE [LARGE SCALE GENOMIC DNA]</scope>
    <source>
        <strain evidence="1">232</strain>
        <tissue evidence="1">Head and thorax</tissue>
    </source>
</reference>
<protein>
    <submittedName>
        <fullName evidence="1">Uncharacterized protein</fullName>
    </submittedName>
</protein>
<evidence type="ECO:0000313" key="2">
    <source>
        <dbReference type="Proteomes" id="UP001607303"/>
    </source>
</evidence>
<sequence>MKRLIEIRRKRDFGKTLKYAAIRPILDIIQTQISIYRKYYRPRSYRVEVAASEDPRANGDSTLKFA</sequence>
<dbReference type="AlphaFoldDB" id="A0ABD2AZ51"/>
<accession>A0ABD2AZ51</accession>
<keyword evidence="2" id="KW-1185">Reference proteome</keyword>
<proteinExistence type="predicted"/>
<evidence type="ECO:0000313" key="1">
    <source>
        <dbReference type="EMBL" id="KAL2725892.1"/>
    </source>
</evidence>
<organism evidence="1 2">
    <name type="scientific">Vespula maculifrons</name>
    <name type="common">Eastern yellow jacket</name>
    <name type="synonym">Wasp</name>
    <dbReference type="NCBI Taxonomy" id="7453"/>
    <lineage>
        <taxon>Eukaryota</taxon>
        <taxon>Metazoa</taxon>
        <taxon>Ecdysozoa</taxon>
        <taxon>Arthropoda</taxon>
        <taxon>Hexapoda</taxon>
        <taxon>Insecta</taxon>
        <taxon>Pterygota</taxon>
        <taxon>Neoptera</taxon>
        <taxon>Endopterygota</taxon>
        <taxon>Hymenoptera</taxon>
        <taxon>Apocrita</taxon>
        <taxon>Aculeata</taxon>
        <taxon>Vespoidea</taxon>
        <taxon>Vespidae</taxon>
        <taxon>Vespinae</taxon>
        <taxon>Vespula</taxon>
    </lineage>
</organism>
<gene>
    <name evidence="1" type="ORF">V1477_018330</name>
</gene>
<dbReference type="EMBL" id="JAYRBN010000110">
    <property type="protein sequence ID" value="KAL2725892.1"/>
    <property type="molecule type" value="Genomic_DNA"/>
</dbReference>